<dbReference type="InterPro" id="IPR043502">
    <property type="entry name" value="DNA/RNA_pol_sf"/>
</dbReference>
<dbReference type="PANTHER" id="PTHR34072">
    <property type="entry name" value="ENZYMATIC POLYPROTEIN-RELATED"/>
    <property type="match status" value="1"/>
</dbReference>
<feature type="domain" description="Reverse transcriptase/retrotransposon-derived protein RNase H-like" evidence="1">
    <location>
        <begin position="115"/>
        <end position="208"/>
    </location>
</feature>
<dbReference type="CDD" id="cd09274">
    <property type="entry name" value="RNase_HI_RT_Ty3"/>
    <property type="match status" value="1"/>
</dbReference>
<dbReference type="Proteomes" id="UP000762676">
    <property type="component" value="Unassembled WGS sequence"/>
</dbReference>
<dbReference type="SUPFAM" id="SSF56672">
    <property type="entry name" value="DNA/RNA polymerases"/>
    <property type="match status" value="1"/>
</dbReference>
<proteinExistence type="predicted"/>
<dbReference type="PANTHER" id="PTHR34072:SF49">
    <property type="entry name" value="RIBONUCLEASE H"/>
    <property type="match status" value="1"/>
</dbReference>
<keyword evidence="3" id="KW-1185">Reference proteome</keyword>
<dbReference type="AlphaFoldDB" id="A0AAV4FEC3"/>
<name>A0AAV4FEC3_9GAST</name>
<dbReference type="InterPro" id="IPR041577">
    <property type="entry name" value="RT_RNaseH_2"/>
</dbReference>
<gene>
    <name evidence="2" type="ORF">ElyMa_002090100</name>
</gene>
<evidence type="ECO:0000313" key="3">
    <source>
        <dbReference type="Proteomes" id="UP000762676"/>
    </source>
</evidence>
<evidence type="ECO:0000313" key="2">
    <source>
        <dbReference type="EMBL" id="GFR71231.1"/>
    </source>
</evidence>
<dbReference type="EMBL" id="BMAT01004269">
    <property type="protein sequence ID" value="GFR71231.1"/>
    <property type="molecule type" value="Genomic_DNA"/>
</dbReference>
<comment type="caution">
    <text evidence="2">The sequence shown here is derived from an EMBL/GenBank/DDBJ whole genome shotgun (WGS) entry which is preliminary data.</text>
</comment>
<reference evidence="2 3" key="1">
    <citation type="journal article" date="2021" name="Elife">
        <title>Chloroplast acquisition without the gene transfer in kleptoplastic sea slugs, Plakobranchus ocellatus.</title>
        <authorList>
            <person name="Maeda T."/>
            <person name="Takahashi S."/>
            <person name="Yoshida T."/>
            <person name="Shimamura S."/>
            <person name="Takaki Y."/>
            <person name="Nagai Y."/>
            <person name="Toyoda A."/>
            <person name="Suzuki Y."/>
            <person name="Arimoto A."/>
            <person name="Ishii H."/>
            <person name="Satoh N."/>
            <person name="Nishiyama T."/>
            <person name="Hasebe M."/>
            <person name="Maruyama T."/>
            <person name="Minagawa J."/>
            <person name="Obokata J."/>
            <person name="Shigenobu S."/>
        </authorList>
    </citation>
    <scope>NUCLEOTIDE SEQUENCE [LARGE SCALE GENOMIC DNA]</scope>
</reference>
<accession>A0AAV4FEC3</accession>
<dbReference type="Pfam" id="PF17919">
    <property type="entry name" value="RT_RNaseH_2"/>
    <property type="match status" value="1"/>
</dbReference>
<sequence>MLLGVDYLDKHGVEINFEDHTLKVHGIRLPLQRQSDQVQAKAYLEQETFVPAMSAVQARCVLESPLSGEILLSPERHPVIVTPWTLCSGYDNVYFLVCNWSNRDVHLPRGRTRKKSCLGELKKALTTTPVLGIPTSTDRFILNTDASDYPVGAELSQVQNGQEKVIGYGSYTLSKEQRRYCTTRKELLAVVKFTRQFRPYLLGRRFTVRTDE</sequence>
<dbReference type="Gene3D" id="3.10.20.370">
    <property type="match status" value="1"/>
</dbReference>
<evidence type="ECO:0000259" key="1">
    <source>
        <dbReference type="Pfam" id="PF17919"/>
    </source>
</evidence>
<protein>
    <submittedName>
        <fullName evidence="2">Pol polyprotein</fullName>
    </submittedName>
</protein>
<dbReference type="FunFam" id="3.10.20.370:FF:000001">
    <property type="entry name" value="Retrovirus-related Pol polyprotein from transposon 17.6-like protein"/>
    <property type="match status" value="1"/>
</dbReference>
<organism evidence="2 3">
    <name type="scientific">Elysia marginata</name>
    <dbReference type="NCBI Taxonomy" id="1093978"/>
    <lineage>
        <taxon>Eukaryota</taxon>
        <taxon>Metazoa</taxon>
        <taxon>Spiralia</taxon>
        <taxon>Lophotrochozoa</taxon>
        <taxon>Mollusca</taxon>
        <taxon>Gastropoda</taxon>
        <taxon>Heterobranchia</taxon>
        <taxon>Euthyneura</taxon>
        <taxon>Panpulmonata</taxon>
        <taxon>Sacoglossa</taxon>
        <taxon>Placobranchoidea</taxon>
        <taxon>Plakobranchidae</taxon>
        <taxon>Elysia</taxon>
    </lineage>
</organism>